<dbReference type="GO" id="GO:0004519">
    <property type="term" value="F:endonuclease activity"/>
    <property type="evidence" value="ECO:0007669"/>
    <property type="project" value="UniProtKB-KW"/>
</dbReference>
<protein>
    <submittedName>
        <fullName evidence="2">HNH endonuclease</fullName>
    </submittedName>
</protein>
<evidence type="ECO:0000313" key="2">
    <source>
        <dbReference type="EMBL" id="MBR8645875.1"/>
    </source>
</evidence>
<keyword evidence="2" id="KW-0255">Endonuclease</keyword>
<comment type="caution">
    <text evidence="2">The sequence shown here is derived from an EMBL/GenBank/DDBJ whole genome shotgun (WGS) entry which is preliminary data.</text>
</comment>
<feature type="domain" description="GmrSD restriction endonucleases C-terminal" evidence="1">
    <location>
        <begin position="2"/>
        <end position="57"/>
    </location>
</feature>
<reference evidence="2" key="1">
    <citation type="submission" date="2021-04" db="EMBL/GenBank/DDBJ databases">
        <title>Whole genome sequencing of Enterococci isolates from hospitalized patients.</title>
        <authorList>
            <person name="Ogoti B.M."/>
            <person name="Onyambu F.G."/>
        </authorList>
    </citation>
    <scope>NUCLEOTIDE SEQUENCE</scope>
    <source>
        <strain evidence="2">242</strain>
    </source>
</reference>
<proteinExistence type="predicted"/>
<accession>A0A941FKJ7</accession>
<evidence type="ECO:0000313" key="3">
    <source>
        <dbReference type="Proteomes" id="UP000680045"/>
    </source>
</evidence>
<gene>
    <name evidence="2" type="ORF">KEH51_23485</name>
</gene>
<sequence length="93" mass="10793">MFVNRIGNLTLLGSELNITASNHPFLEKKKKYEQSIIMLTKEICQEDKWTFEEINIRVCILLALLRRYGISIIQSRGKELSIFIVGVGFNIKY</sequence>
<keyword evidence="2" id="KW-0540">Nuclease</keyword>
<organism evidence="2 3">
    <name type="scientific">Peribacillus frigoritolerans</name>
    <dbReference type="NCBI Taxonomy" id="450367"/>
    <lineage>
        <taxon>Bacteria</taxon>
        <taxon>Bacillati</taxon>
        <taxon>Bacillota</taxon>
        <taxon>Bacilli</taxon>
        <taxon>Bacillales</taxon>
        <taxon>Bacillaceae</taxon>
        <taxon>Peribacillus</taxon>
    </lineage>
</organism>
<dbReference type="InterPro" id="IPR011089">
    <property type="entry name" value="GmrSD_C"/>
</dbReference>
<dbReference type="Pfam" id="PF07510">
    <property type="entry name" value="GmrSD_C"/>
    <property type="match status" value="1"/>
</dbReference>
<dbReference type="Proteomes" id="UP000680045">
    <property type="component" value="Unassembled WGS sequence"/>
</dbReference>
<evidence type="ECO:0000259" key="1">
    <source>
        <dbReference type="Pfam" id="PF07510"/>
    </source>
</evidence>
<dbReference type="AlphaFoldDB" id="A0A941FKJ7"/>
<keyword evidence="2" id="KW-0378">Hydrolase</keyword>
<name>A0A941FKJ7_9BACI</name>
<dbReference type="EMBL" id="JAGTPW010000054">
    <property type="protein sequence ID" value="MBR8645875.1"/>
    <property type="molecule type" value="Genomic_DNA"/>
</dbReference>